<accession>A0ABQ5BAD4</accession>
<feature type="compositionally biased region" description="Basic and acidic residues" evidence="2">
    <location>
        <begin position="1113"/>
        <end position="1127"/>
    </location>
</feature>
<dbReference type="InterPro" id="IPR001878">
    <property type="entry name" value="Znf_CCHC"/>
</dbReference>
<feature type="region of interest" description="Disordered" evidence="2">
    <location>
        <begin position="1113"/>
        <end position="1133"/>
    </location>
</feature>
<dbReference type="InterPro" id="IPR036875">
    <property type="entry name" value="Znf_CCHC_sf"/>
</dbReference>
<evidence type="ECO:0000259" key="4">
    <source>
        <dbReference type="PROSITE" id="PS50994"/>
    </source>
</evidence>
<proteinExistence type="predicted"/>
<keyword evidence="1" id="KW-0862">Zinc</keyword>
<keyword evidence="1" id="KW-0863">Zinc-finger</keyword>
<feature type="domain" description="Integrase catalytic" evidence="4">
    <location>
        <begin position="413"/>
        <end position="552"/>
    </location>
</feature>
<evidence type="ECO:0000313" key="6">
    <source>
        <dbReference type="Proteomes" id="UP001151760"/>
    </source>
</evidence>
<dbReference type="InterPro" id="IPR036397">
    <property type="entry name" value="RNaseH_sf"/>
</dbReference>
<dbReference type="EMBL" id="BQNB010013099">
    <property type="protein sequence ID" value="GJT11820.1"/>
    <property type="molecule type" value="Genomic_DNA"/>
</dbReference>
<name>A0ABQ5BAD4_9ASTR</name>
<dbReference type="CDD" id="cd09272">
    <property type="entry name" value="RNase_HI_RT_Ty1"/>
    <property type="match status" value="1"/>
</dbReference>
<dbReference type="InterPro" id="IPR001584">
    <property type="entry name" value="Integrase_cat-core"/>
</dbReference>
<keyword evidence="6" id="KW-1185">Reference proteome</keyword>
<dbReference type="PROSITE" id="PS50994">
    <property type="entry name" value="INTEGRASE"/>
    <property type="match status" value="1"/>
</dbReference>
<dbReference type="Pfam" id="PF00665">
    <property type="entry name" value="rve"/>
    <property type="match status" value="1"/>
</dbReference>
<feature type="domain" description="CCHC-type" evidence="3">
    <location>
        <begin position="181"/>
        <end position="195"/>
    </location>
</feature>
<evidence type="ECO:0000256" key="2">
    <source>
        <dbReference type="SAM" id="MobiDB-lite"/>
    </source>
</evidence>
<dbReference type="InterPro" id="IPR012337">
    <property type="entry name" value="RNaseH-like_sf"/>
</dbReference>
<evidence type="ECO:0000313" key="5">
    <source>
        <dbReference type="EMBL" id="GJT11820.1"/>
    </source>
</evidence>
<keyword evidence="1" id="KW-0479">Metal-binding</keyword>
<sequence>MDLETTQNNAIAKLPLLKQGDYEMWKLRIKQYFQVQDYALWEVIEYGNSFKPVARTTTNAYGSSTLTIPGPVTTEEKAQKKNDVKARSMLLMALPNEHQLTFSQYKDAKNLFESIQMRFGGNEATKKTQRTLLKQMYENFIASSQESLDSISNRLQKIRTGKKIIINGSDTAGYDKSKVECFNCHKMGHFARECRGPRNQRKTGLESKKTKTRTVNVEGPYFQNNGGFLMKQYDSLRVELNKSDFDLATYKRGLASVEEQLIFYKKNKPEFKDYGVNFNESVSENSSNENKRNTAVLTKSDIVPFSTARQRSSKAATPLSAARPINTAAPKLFVNAAKTKPNGDPQVALKDTRIFDSRCSRHMTGNKSFLTDYQDYDGGFVAFAGSSKGGRITSKERKVTQTSLYDKSKLVTSVSQPLQILHMDLFGPTFVKSIMGKAYCLVVIDDYNKFSWVFFLAKNDETSGILKNFITRIENQLNSKVKIIRCDNRTEFKNYEMNQFYGNKGIKREFSNARTPKQNRVAERKNITLIEAARTMVLVTKPHNKTPYELLIGRTPIISFMRPFGCPVTILNILDHLGKFDGKADEGFLVGYSINSKAFRVFNSKTKKSRFRTNGNAGLETNSDARQARKENVPDQDYIYTSSAYKFQLFLQIQRRLIPHLKMIPRKMNEDRNSTKRWQHGIGPGEELTLNRTNNLILHFTNLILSSSPFKTKLYRKSLLTVQTNNGFGHCGIPHGKNGHWIEAIRLFLAFASFMGFTVYQMDVKSAILYGTIEEEVQPKASHMQCSKENHLDILKGQPIMGPMVFWLQNQLLDYGYNFMKTKIHVDNESAICVVKNPVNHLKTKHIKIRHHFIRDSYEKKLIEIVKILTDYNVVDFLTKAFDVTRFQFLIASIEFHQIIDFLTASHIYYALTENPTIYALFIKQFWTTATSSINVNREVELTASIDGQAKTITEASLRRHLKLEDNGGITSLPNTEIFEQLALMTYATDSDKLTFQKGNFSPQWRVFIHTILHCLRPKKTSWEQFSSNIATAIICLATNKTFNFSKFIFDAMCSLTWTYKGSMSLNELMDLVTQLTNKVRSLENELKNTKKIYVTAITKLAKRVKKLEMQFEDNKRQSSRRNKDSSFQKLKL</sequence>
<evidence type="ECO:0000259" key="3">
    <source>
        <dbReference type="PROSITE" id="PS50158"/>
    </source>
</evidence>
<organism evidence="5 6">
    <name type="scientific">Tanacetum coccineum</name>
    <dbReference type="NCBI Taxonomy" id="301880"/>
    <lineage>
        <taxon>Eukaryota</taxon>
        <taxon>Viridiplantae</taxon>
        <taxon>Streptophyta</taxon>
        <taxon>Embryophyta</taxon>
        <taxon>Tracheophyta</taxon>
        <taxon>Spermatophyta</taxon>
        <taxon>Magnoliopsida</taxon>
        <taxon>eudicotyledons</taxon>
        <taxon>Gunneridae</taxon>
        <taxon>Pentapetalae</taxon>
        <taxon>asterids</taxon>
        <taxon>campanulids</taxon>
        <taxon>Asterales</taxon>
        <taxon>Asteraceae</taxon>
        <taxon>Asteroideae</taxon>
        <taxon>Anthemideae</taxon>
        <taxon>Anthemidinae</taxon>
        <taxon>Tanacetum</taxon>
    </lineage>
</organism>
<dbReference type="SMART" id="SM00343">
    <property type="entry name" value="ZnF_C2HC"/>
    <property type="match status" value="1"/>
</dbReference>
<protein>
    <submittedName>
        <fullName evidence="5">Ribonuclease H-like domain-containing protein</fullName>
    </submittedName>
</protein>
<dbReference type="SUPFAM" id="SSF57756">
    <property type="entry name" value="Retrovirus zinc finger-like domains"/>
    <property type="match status" value="1"/>
</dbReference>
<dbReference type="Gene3D" id="4.10.60.10">
    <property type="entry name" value="Zinc finger, CCHC-type"/>
    <property type="match status" value="1"/>
</dbReference>
<dbReference type="PANTHER" id="PTHR42648">
    <property type="entry name" value="TRANSPOSASE, PUTATIVE-RELATED"/>
    <property type="match status" value="1"/>
</dbReference>
<dbReference type="Gene3D" id="3.30.420.10">
    <property type="entry name" value="Ribonuclease H-like superfamily/Ribonuclease H"/>
    <property type="match status" value="1"/>
</dbReference>
<dbReference type="PANTHER" id="PTHR42648:SF32">
    <property type="entry name" value="RIBONUCLEASE H-LIKE DOMAIN, GAG-PRE-INTEGRASE DOMAIN PROTEIN-RELATED"/>
    <property type="match status" value="1"/>
</dbReference>
<reference evidence="5" key="2">
    <citation type="submission" date="2022-01" db="EMBL/GenBank/DDBJ databases">
        <authorList>
            <person name="Yamashiro T."/>
            <person name="Shiraishi A."/>
            <person name="Satake H."/>
            <person name="Nakayama K."/>
        </authorList>
    </citation>
    <scope>NUCLEOTIDE SEQUENCE</scope>
</reference>
<dbReference type="SUPFAM" id="SSF53098">
    <property type="entry name" value="Ribonuclease H-like"/>
    <property type="match status" value="1"/>
</dbReference>
<evidence type="ECO:0000256" key="1">
    <source>
        <dbReference type="PROSITE-ProRule" id="PRU00047"/>
    </source>
</evidence>
<dbReference type="InterPro" id="IPR039537">
    <property type="entry name" value="Retrotran_Ty1/copia-like"/>
</dbReference>
<dbReference type="InterPro" id="IPR057670">
    <property type="entry name" value="SH3_retrovirus"/>
</dbReference>
<dbReference type="Proteomes" id="UP001151760">
    <property type="component" value="Unassembled WGS sequence"/>
</dbReference>
<reference evidence="5" key="1">
    <citation type="journal article" date="2022" name="Int. J. Mol. Sci.">
        <title>Draft Genome of Tanacetum Coccineum: Genomic Comparison of Closely Related Tanacetum-Family Plants.</title>
        <authorList>
            <person name="Yamashiro T."/>
            <person name="Shiraishi A."/>
            <person name="Nakayama K."/>
            <person name="Satake H."/>
        </authorList>
    </citation>
    <scope>NUCLEOTIDE SEQUENCE</scope>
</reference>
<gene>
    <name evidence="5" type="ORF">Tco_0858862</name>
</gene>
<dbReference type="PROSITE" id="PS50158">
    <property type="entry name" value="ZF_CCHC"/>
    <property type="match status" value="1"/>
</dbReference>
<dbReference type="Pfam" id="PF25597">
    <property type="entry name" value="SH3_retrovirus"/>
    <property type="match status" value="1"/>
</dbReference>
<comment type="caution">
    <text evidence="5">The sequence shown here is derived from an EMBL/GenBank/DDBJ whole genome shotgun (WGS) entry which is preliminary data.</text>
</comment>